<proteinExistence type="inferred from homology"/>
<evidence type="ECO:0000259" key="5">
    <source>
        <dbReference type="PROSITE" id="PS50902"/>
    </source>
</evidence>
<dbReference type="PROSITE" id="PS50902">
    <property type="entry name" value="FLAVODOXIN_LIKE"/>
    <property type="match status" value="1"/>
</dbReference>
<name>A0A345JPI1_9GAMM</name>
<dbReference type="InterPro" id="IPR001226">
    <property type="entry name" value="Flavodoxin_CS"/>
</dbReference>
<dbReference type="InterPro" id="IPR008254">
    <property type="entry name" value="Flavodoxin/NO_synth"/>
</dbReference>
<comment type="similarity">
    <text evidence="2">Belongs to the WrbA family.</text>
</comment>
<dbReference type="Gene3D" id="3.40.50.360">
    <property type="match status" value="1"/>
</dbReference>
<evidence type="ECO:0000313" key="7">
    <source>
        <dbReference type="Proteomes" id="UP000253862"/>
    </source>
</evidence>
<protein>
    <submittedName>
        <fullName evidence="6">Tryptophan repressor-binding protein</fullName>
    </submittedName>
</protein>
<dbReference type="OrthoDB" id="9801479at2"/>
<dbReference type="PANTHER" id="PTHR30546:SF23">
    <property type="entry name" value="FLAVOPROTEIN-LIKE PROTEIN YCP4-RELATED"/>
    <property type="match status" value="1"/>
</dbReference>
<dbReference type="Pfam" id="PF03358">
    <property type="entry name" value="FMN_red"/>
    <property type="match status" value="1"/>
</dbReference>
<dbReference type="FunFam" id="3.40.50.360:FF:000001">
    <property type="entry name" value="NAD(P)H dehydrogenase (Quinone) FQR1-like"/>
    <property type="match status" value="1"/>
</dbReference>
<accession>A0A345JPI1</accession>
<dbReference type="SUPFAM" id="SSF52218">
    <property type="entry name" value="Flavoproteins"/>
    <property type="match status" value="1"/>
</dbReference>
<gene>
    <name evidence="6" type="ORF">CGC43_00795</name>
</gene>
<feature type="domain" description="Flavodoxin-like" evidence="5">
    <location>
        <begin position="6"/>
        <end position="190"/>
    </location>
</feature>
<keyword evidence="4" id="KW-0288">FMN</keyword>
<dbReference type="AlphaFoldDB" id="A0A345JPI1"/>
<dbReference type="InterPro" id="IPR029039">
    <property type="entry name" value="Flavoprotein-like_sf"/>
</dbReference>
<reference evidence="6 7" key="1">
    <citation type="submission" date="2017-07" db="EMBL/GenBank/DDBJ databases">
        <title>Complete genome sequences and comparative analysis of the novel pathogen Francisella opportunistica.</title>
        <authorList>
            <person name="Dietrich E.A."/>
            <person name="Kingry L.C."/>
            <person name="Petersen J.M."/>
        </authorList>
    </citation>
    <scope>NUCLEOTIDE SEQUENCE [LARGE SCALE GENOMIC DNA]</scope>
    <source>
        <strain evidence="6 7">14-2155</strain>
    </source>
</reference>
<dbReference type="NCBIfam" id="TIGR01755">
    <property type="entry name" value="flav_wrbA"/>
    <property type="match status" value="1"/>
</dbReference>
<dbReference type="InterPro" id="IPR010089">
    <property type="entry name" value="Flavoprotein_WrbA-like"/>
</dbReference>
<dbReference type="PANTHER" id="PTHR30546">
    <property type="entry name" value="FLAVODOXIN-RELATED PROTEIN WRBA-RELATED"/>
    <property type="match status" value="1"/>
</dbReference>
<dbReference type="GO" id="GO:0016020">
    <property type="term" value="C:membrane"/>
    <property type="evidence" value="ECO:0007669"/>
    <property type="project" value="TreeGrafter"/>
</dbReference>
<evidence type="ECO:0000256" key="3">
    <source>
        <dbReference type="ARBA" id="ARBA00022630"/>
    </source>
</evidence>
<evidence type="ECO:0000313" key="6">
    <source>
        <dbReference type="EMBL" id="AXH29227.1"/>
    </source>
</evidence>
<keyword evidence="7" id="KW-1185">Reference proteome</keyword>
<dbReference type="PROSITE" id="PS00201">
    <property type="entry name" value="FLAVODOXIN"/>
    <property type="match status" value="1"/>
</dbReference>
<dbReference type="GO" id="GO:0003955">
    <property type="term" value="F:NAD(P)H dehydrogenase (quinone) activity"/>
    <property type="evidence" value="ECO:0007669"/>
    <property type="project" value="InterPro"/>
</dbReference>
<dbReference type="GO" id="GO:0009055">
    <property type="term" value="F:electron transfer activity"/>
    <property type="evidence" value="ECO:0007669"/>
    <property type="project" value="InterPro"/>
</dbReference>
<dbReference type="InterPro" id="IPR005025">
    <property type="entry name" value="FMN_Rdtase-like_dom"/>
</dbReference>
<dbReference type="RefSeq" id="WP_114702002.1">
    <property type="nucleotide sequence ID" value="NZ_CP022375.1"/>
</dbReference>
<sequence>MTMKNILILYYSQGGSTKKMAHTIAFGVEATGATATIRTVPNISAKTKQLEPLIPADGDLYATKEDLANCDGLIVGSPAYFGNMASPLKYFLEIHSDLWFKGNLIGKPVGFFTTASGMHAGHESTLLSMMIPFMHHGCLIVGVPYSEQALEHTRTGGTPYGASHLNTFSANKTMSDDEIKICKTLGKRVADIANKLSC</sequence>
<comment type="cofactor">
    <cofactor evidence="1">
        <name>FMN</name>
        <dbReference type="ChEBI" id="CHEBI:58210"/>
    </cofactor>
</comment>
<dbReference type="EMBL" id="CP022375">
    <property type="protein sequence ID" value="AXH29227.1"/>
    <property type="molecule type" value="Genomic_DNA"/>
</dbReference>
<keyword evidence="3" id="KW-0285">Flavoprotein</keyword>
<organism evidence="6 7">
    <name type="scientific">Francisella opportunistica</name>
    <dbReference type="NCBI Taxonomy" id="2016517"/>
    <lineage>
        <taxon>Bacteria</taxon>
        <taxon>Pseudomonadati</taxon>
        <taxon>Pseudomonadota</taxon>
        <taxon>Gammaproteobacteria</taxon>
        <taxon>Thiotrichales</taxon>
        <taxon>Francisellaceae</taxon>
        <taxon>Francisella</taxon>
    </lineage>
</organism>
<dbReference type="KEGG" id="foo:CGC45_00790"/>
<dbReference type="GO" id="GO:0010181">
    <property type="term" value="F:FMN binding"/>
    <property type="evidence" value="ECO:0007669"/>
    <property type="project" value="InterPro"/>
</dbReference>
<evidence type="ECO:0000256" key="2">
    <source>
        <dbReference type="ARBA" id="ARBA00006961"/>
    </source>
</evidence>
<evidence type="ECO:0000256" key="1">
    <source>
        <dbReference type="ARBA" id="ARBA00001917"/>
    </source>
</evidence>
<dbReference type="Proteomes" id="UP000253862">
    <property type="component" value="Chromosome"/>
</dbReference>
<dbReference type="NCBIfam" id="NF002999">
    <property type="entry name" value="PRK03767.1"/>
    <property type="match status" value="1"/>
</dbReference>
<evidence type="ECO:0000256" key="4">
    <source>
        <dbReference type="ARBA" id="ARBA00022643"/>
    </source>
</evidence>